<protein>
    <submittedName>
        <fullName evidence="1">Uncharacterized protein</fullName>
    </submittedName>
</protein>
<dbReference type="EMBL" id="MU277279">
    <property type="protein sequence ID" value="KAI0055780.1"/>
    <property type="molecule type" value="Genomic_DNA"/>
</dbReference>
<reference evidence="1" key="1">
    <citation type="submission" date="2021-03" db="EMBL/GenBank/DDBJ databases">
        <authorList>
            <consortium name="DOE Joint Genome Institute"/>
            <person name="Ahrendt S."/>
            <person name="Looney B.P."/>
            <person name="Miyauchi S."/>
            <person name="Morin E."/>
            <person name="Drula E."/>
            <person name="Courty P.E."/>
            <person name="Chicoki N."/>
            <person name="Fauchery L."/>
            <person name="Kohler A."/>
            <person name="Kuo A."/>
            <person name="Labutti K."/>
            <person name="Pangilinan J."/>
            <person name="Lipzen A."/>
            <person name="Riley R."/>
            <person name="Andreopoulos W."/>
            <person name="He G."/>
            <person name="Johnson J."/>
            <person name="Barry K.W."/>
            <person name="Grigoriev I.V."/>
            <person name="Nagy L."/>
            <person name="Hibbett D."/>
            <person name="Henrissat B."/>
            <person name="Matheny P.B."/>
            <person name="Labbe J."/>
            <person name="Martin F."/>
        </authorList>
    </citation>
    <scope>NUCLEOTIDE SEQUENCE</scope>
    <source>
        <strain evidence="1">HHB10654</strain>
    </source>
</reference>
<evidence type="ECO:0000313" key="1">
    <source>
        <dbReference type="EMBL" id="KAI0055780.1"/>
    </source>
</evidence>
<dbReference type="Proteomes" id="UP000814140">
    <property type="component" value="Unassembled WGS sequence"/>
</dbReference>
<proteinExistence type="predicted"/>
<gene>
    <name evidence="1" type="ORF">BV25DRAFT_1723602</name>
</gene>
<accession>A0ACB8SI85</accession>
<sequence length="198" mass="22162">MFLGDAAVCGASIFRPKPLMRLPWWTTTTHVHGPRPVARVAACADPVVVRSTTVDTKVARVQGRIFLPCGVMEISQPEGLACSVRRGIMAGGRAWTCGLMRIVCYLLRLTKRTMRQSRTSGRISSFLECSLHWVARRAPTLMLRLRTKGCTVNLDQIGIYAPIDTSMITAIFHNGAMPRERLISTRRHDLLAWWVLFA</sequence>
<reference evidence="1" key="2">
    <citation type="journal article" date="2022" name="New Phytol.">
        <title>Evolutionary transition to the ectomycorrhizal habit in the genomes of a hyperdiverse lineage of mushroom-forming fungi.</title>
        <authorList>
            <person name="Looney B."/>
            <person name="Miyauchi S."/>
            <person name="Morin E."/>
            <person name="Drula E."/>
            <person name="Courty P.E."/>
            <person name="Kohler A."/>
            <person name="Kuo A."/>
            <person name="LaButti K."/>
            <person name="Pangilinan J."/>
            <person name="Lipzen A."/>
            <person name="Riley R."/>
            <person name="Andreopoulos W."/>
            <person name="He G."/>
            <person name="Johnson J."/>
            <person name="Nolan M."/>
            <person name="Tritt A."/>
            <person name="Barry K.W."/>
            <person name="Grigoriev I.V."/>
            <person name="Nagy L.G."/>
            <person name="Hibbett D."/>
            <person name="Henrissat B."/>
            <person name="Matheny P.B."/>
            <person name="Labbe J."/>
            <person name="Martin F.M."/>
        </authorList>
    </citation>
    <scope>NUCLEOTIDE SEQUENCE</scope>
    <source>
        <strain evidence="1">HHB10654</strain>
    </source>
</reference>
<evidence type="ECO:0000313" key="2">
    <source>
        <dbReference type="Proteomes" id="UP000814140"/>
    </source>
</evidence>
<organism evidence="1 2">
    <name type="scientific">Artomyces pyxidatus</name>
    <dbReference type="NCBI Taxonomy" id="48021"/>
    <lineage>
        <taxon>Eukaryota</taxon>
        <taxon>Fungi</taxon>
        <taxon>Dikarya</taxon>
        <taxon>Basidiomycota</taxon>
        <taxon>Agaricomycotina</taxon>
        <taxon>Agaricomycetes</taxon>
        <taxon>Russulales</taxon>
        <taxon>Auriscalpiaceae</taxon>
        <taxon>Artomyces</taxon>
    </lineage>
</organism>
<comment type="caution">
    <text evidence="1">The sequence shown here is derived from an EMBL/GenBank/DDBJ whole genome shotgun (WGS) entry which is preliminary data.</text>
</comment>
<keyword evidence="2" id="KW-1185">Reference proteome</keyword>
<name>A0ACB8SI85_9AGAM</name>